<accession>A0A1B9GYA7</accession>
<dbReference type="Gene3D" id="2.30.30.40">
    <property type="entry name" value="SH3 Domains"/>
    <property type="match status" value="1"/>
</dbReference>
<evidence type="ECO:0000313" key="4">
    <source>
        <dbReference type="EMBL" id="OCF35992.1"/>
    </source>
</evidence>
<dbReference type="InterPro" id="IPR036028">
    <property type="entry name" value="SH3-like_dom_sf"/>
</dbReference>
<dbReference type="EMBL" id="KI669497">
    <property type="protein sequence ID" value="OCF35992.1"/>
    <property type="molecule type" value="Genomic_DNA"/>
</dbReference>
<reference evidence="4 5" key="1">
    <citation type="submission" date="2013-07" db="EMBL/GenBank/DDBJ databases">
        <title>The Genome Sequence of Cryptococcus heveanensis BCC8398.</title>
        <authorList>
            <consortium name="The Broad Institute Genome Sequencing Platform"/>
            <person name="Cuomo C."/>
            <person name="Litvintseva A."/>
            <person name="Chen Y."/>
            <person name="Heitman J."/>
            <person name="Sun S."/>
            <person name="Springer D."/>
            <person name="Dromer F."/>
            <person name="Young S.K."/>
            <person name="Zeng Q."/>
            <person name="Gargeya S."/>
            <person name="Fitzgerald M."/>
            <person name="Abouelleil A."/>
            <person name="Alvarado L."/>
            <person name="Berlin A.M."/>
            <person name="Chapman S.B."/>
            <person name="Dewar J."/>
            <person name="Goldberg J."/>
            <person name="Griggs A."/>
            <person name="Gujja S."/>
            <person name="Hansen M."/>
            <person name="Howarth C."/>
            <person name="Imamovic A."/>
            <person name="Larimer J."/>
            <person name="McCowan C."/>
            <person name="Murphy C."/>
            <person name="Pearson M."/>
            <person name="Priest M."/>
            <person name="Roberts A."/>
            <person name="Saif S."/>
            <person name="Shea T."/>
            <person name="Sykes S."/>
            <person name="Wortman J."/>
            <person name="Nusbaum C."/>
            <person name="Birren B."/>
        </authorList>
    </citation>
    <scope>NUCLEOTIDE SEQUENCE [LARGE SCALE GENOMIC DNA]</scope>
    <source>
        <strain evidence="4 5">BCC8398</strain>
    </source>
</reference>
<keyword evidence="2" id="KW-0472">Membrane</keyword>
<feature type="region of interest" description="Disordered" evidence="1">
    <location>
        <begin position="317"/>
        <end position="338"/>
    </location>
</feature>
<name>A0A1B9GYA7_9TREE</name>
<evidence type="ECO:0008006" key="6">
    <source>
        <dbReference type="Google" id="ProtNLM"/>
    </source>
</evidence>
<protein>
    <recommendedName>
        <fullName evidence="6">SH3 domain-containing protein</fullName>
    </recommendedName>
</protein>
<keyword evidence="3" id="KW-0732">Signal</keyword>
<gene>
    <name evidence="4" type="ORF">I316_02487</name>
</gene>
<dbReference type="SUPFAM" id="SSF50044">
    <property type="entry name" value="SH3-domain"/>
    <property type="match status" value="1"/>
</dbReference>
<feature type="transmembrane region" description="Helical" evidence="2">
    <location>
        <begin position="285"/>
        <end position="310"/>
    </location>
</feature>
<proteinExistence type="predicted"/>
<sequence>MGLQRIITASVVLVLGLSLSKTTQAQQVEGGCLRLLGSVACPAYQYAYLSPSNLSNAYPFFSAVDSVASFDAAALEYFSNPYQFTNTKFGSEQLGCSNASAATIRYERTVQCSKWVNERWSLGCTELYNSSTAATSMKMVCQSTCLQYSASENEIAASGTYCPGPDLTSGTRQATLLKDYVDCTNWTKLATNDTATCIRGEDNEPNCGYGGSTQQLCDFCRGDSPDDCCYEGTTDVAICGYVLPARPSTSSAVPTNTGTSAAPSSTGTTASDNAGTSKGLKGGRLAGTIVGAVLGGLLLLALLIFLFMCLRRRKTDPKAANNRDSGSSFAASRAQSPNPQMANAGIFGTLFGGHKATGPQNTSEKGLLGLGNHSSAMANVSSPTMGGDTLYAPSAYGIGHSNGGNKYGKSGSISPDGAGLGLGATAAAAAAAGSSAFGGGPGNRNSGTVLPRVRDENQNGNVWIEPGMEVTVLWPYTATLPDELDLRPGMRLRVVRLYDDAWGTAEVISGAGSSQGSPLGKNGAFPIVCVSEGSSLGSSGGSSDSH</sequence>
<feature type="chain" id="PRO_5008627434" description="SH3 domain-containing protein" evidence="3">
    <location>
        <begin position="26"/>
        <end position="546"/>
    </location>
</feature>
<keyword evidence="2" id="KW-1133">Transmembrane helix</keyword>
<dbReference type="OrthoDB" id="5340910at2759"/>
<dbReference type="PANTHER" id="PTHR16861:SF4">
    <property type="entry name" value="SH3 DOMAIN PROTEIN (AFU_ORTHOLOGUE AFUA_1G13610)"/>
    <property type="match status" value="1"/>
</dbReference>
<dbReference type="AlphaFoldDB" id="A0A1B9GYA7"/>
<keyword evidence="5" id="KW-1185">Reference proteome</keyword>
<dbReference type="Proteomes" id="UP000092666">
    <property type="component" value="Unassembled WGS sequence"/>
</dbReference>
<evidence type="ECO:0000256" key="2">
    <source>
        <dbReference type="SAM" id="Phobius"/>
    </source>
</evidence>
<feature type="compositionally biased region" description="Low complexity" evidence="1">
    <location>
        <begin position="254"/>
        <end position="271"/>
    </location>
</feature>
<dbReference type="PANTHER" id="PTHR16861">
    <property type="entry name" value="GLYCOPROTEIN 38"/>
    <property type="match status" value="1"/>
</dbReference>
<feature type="region of interest" description="Disordered" evidence="1">
    <location>
        <begin position="248"/>
        <end position="277"/>
    </location>
</feature>
<evidence type="ECO:0000313" key="5">
    <source>
        <dbReference type="Proteomes" id="UP000092666"/>
    </source>
</evidence>
<keyword evidence="2" id="KW-0812">Transmembrane</keyword>
<evidence type="ECO:0000256" key="1">
    <source>
        <dbReference type="SAM" id="MobiDB-lite"/>
    </source>
</evidence>
<feature type="signal peptide" evidence="3">
    <location>
        <begin position="1"/>
        <end position="25"/>
    </location>
</feature>
<organism evidence="4 5">
    <name type="scientific">Kwoniella heveanensis BCC8398</name>
    <dbReference type="NCBI Taxonomy" id="1296120"/>
    <lineage>
        <taxon>Eukaryota</taxon>
        <taxon>Fungi</taxon>
        <taxon>Dikarya</taxon>
        <taxon>Basidiomycota</taxon>
        <taxon>Agaricomycotina</taxon>
        <taxon>Tremellomycetes</taxon>
        <taxon>Tremellales</taxon>
        <taxon>Cryptococcaceae</taxon>
        <taxon>Kwoniella</taxon>
    </lineage>
</organism>
<dbReference type="STRING" id="1296120.A0A1B9GYA7"/>
<feature type="compositionally biased region" description="Polar residues" evidence="1">
    <location>
        <begin position="322"/>
        <end position="338"/>
    </location>
</feature>
<evidence type="ECO:0000256" key="3">
    <source>
        <dbReference type="SAM" id="SignalP"/>
    </source>
</evidence>
<reference evidence="5" key="2">
    <citation type="submission" date="2013-12" db="EMBL/GenBank/DDBJ databases">
        <title>Evolution of pathogenesis and genome organization in the Tremellales.</title>
        <authorList>
            <person name="Cuomo C."/>
            <person name="Litvintseva A."/>
            <person name="Heitman J."/>
            <person name="Chen Y."/>
            <person name="Sun S."/>
            <person name="Springer D."/>
            <person name="Dromer F."/>
            <person name="Young S."/>
            <person name="Zeng Q."/>
            <person name="Chapman S."/>
            <person name="Gujja S."/>
            <person name="Saif S."/>
            <person name="Birren B."/>
        </authorList>
    </citation>
    <scope>NUCLEOTIDE SEQUENCE [LARGE SCALE GENOMIC DNA]</scope>
    <source>
        <strain evidence="5">BCC8398</strain>
    </source>
</reference>